<protein>
    <recommendedName>
        <fullName evidence="3">Type VII secretion system-associated protein</fullName>
    </recommendedName>
</protein>
<name>A0A1V4ACF4_9ACTN</name>
<evidence type="ECO:0000313" key="2">
    <source>
        <dbReference type="Proteomes" id="UP000190539"/>
    </source>
</evidence>
<evidence type="ECO:0000313" key="1">
    <source>
        <dbReference type="EMBL" id="OON81113.1"/>
    </source>
</evidence>
<dbReference type="InterPro" id="IPR049801">
    <property type="entry name" value="T7SS_assoc-like"/>
</dbReference>
<dbReference type="STRING" id="83656.B1H18_09955"/>
<organism evidence="1 2">
    <name type="scientific">Streptomyces tsukubensis</name>
    <dbReference type="NCBI Taxonomy" id="83656"/>
    <lineage>
        <taxon>Bacteria</taxon>
        <taxon>Bacillati</taxon>
        <taxon>Actinomycetota</taxon>
        <taxon>Actinomycetes</taxon>
        <taxon>Kitasatosporales</taxon>
        <taxon>Streptomycetaceae</taxon>
        <taxon>Streptomyces</taxon>
    </lineage>
</organism>
<gene>
    <name evidence="1" type="ORF">B1H18_09955</name>
</gene>
<dbReference type="EMBL" id="MVFC01000005">
    <property type="protein sequence ID" value="OON81113.1"/>
    <property type="molecule type" value="Genomic_DNA"/>
</dbReference>
<dbReference type="RefSeq" id="WP_077966787.1">
    <property type="nucleotide sequence ID" value="NZ_CP045178.1"/>
</dbReference>
<dbReference type="NCBIfam" id="NF033533">
    <property type="entry name" value="lone7_assoc_B"/>
    <property type="match status" value="1"/>
</dbReference>
<dbReference type="AlphaFoldDB" id="A0A1V4ACF4"/>
<dbReference type="OrthoDB" id="4222018at2"/>
<evidence type="ECO:0008006" key="3">
    <source>
        <dbReference type="Google" id="ProtNLM"/>
    </source>
</evidence>
<reference evidence="1 2" key="1">
    <citation type="submission" date="2017-02" db="EMBL/GenBank/DDBJ databases">
        <title>Draft Genome Sequence of Streptomyces tsukubaensis F601, a Producer of the immunosuppressant tacrolimus FK506.</title>
        <authorList>
            <person name="Zong G."/>
            <person name="Zhong C."/>
            <person name="Fu J."/>
            <person name="Qin R."/>
            <person name="Cao G."/>
        </authorList>
    </citation>
    <scope>NUCLEOTIDE SEQUENCE [LARGE SCALE GENOMIC DNA]</scope>
    <source>
        <strain evidence="1 2">F601</strain>
    </source>
</reference>
<comment type="caution">
    <text evidence="1">The sequence shown here is derived from an EMBL/GenBank/DDBJ whole genome shotgun (WGS) entry which is preliminary data.</text>
</comment>
<accession>A0A1V4ACF4</accession>
<keyword evidence="2" id="KW-1185">Reference proteome</keyword>
<dbReference type="Proteomes" id="UP000190539">
    <property type="component" value="Unassembled WGS sequence"/>
</dbReference>
<proteinExistence type="predicted"/>
<sequence>MSDGGKTIVLNKEWMKSFINGDLHDFQSAIAKMLVSAPSERFGSNMDGVDVVSITKLQDAPDNIHSNNQHPLAIGALAGKDGLGADLVKSILDAAGKLGDFIEDQKKLFDDIESNLRDTMETFLKTEGDSMDKIDGEKFLDVFEDVEEDIADSLSGGGGGGGGGDE</sequence>